<dbReference type="Proteomes" id="UP000019132">
    <property type="component" value="Unassembled WGS sequence"/>
</dbReference>
<dbReference type="HOGENOM" id="CLU_481045_0_0_1"/>
<evidence type="ECO:0000256" key="2">
    <source>
        <dbReference type="SAM" id="MobiDB-lite"/>
    </source>
</evidence>
<reference evidence="3" key="3">
    <citation type="submission" date="2015-02" db="UniProtKB">
        <authorList>
            <consortium name="EnsemblProtists"/>
        </authorList>
    </citation>
    <scope>IDENTIFICATION</scope>
    <source>
        <strain evidence="3">DAOM BR144</strain>
    </source>
</reference>
<proteinExistence type="predicted"/>
<dbReference type="OMA" id="AICEAQQ"/>
<name>K3WIH1_GLOUD</name>
<organism evidence="3 4">
    <name type="scientific">Globisporangium ultimum (strain ATCC 200006 / CBS 805.95 / DAOM BR144)</name>
    <name type="common">Pythium ultimum</name>
    <dbReference type="NCBI Taxonomy" id="431595"/>
    <lineage>
        <taxon>Eukaryota</taxon>
        <taxon>Sar</taxon>
        <taxon>Stramenopiles</taxon>
        <taxon>Oomycota</taxon>
        <taxon>Peronosporomycetes</taxon>
        <taxon>Pythiales</taxon>
        <taxon>Pythiaceae</taxon>
        <taxon>Globisporangium</taxon>
    </lineage>
</organism>
<dbReference type="VEuPathDB" id="FungiDB:PYU1_G004752"/>
<accession>K3WIH1</accession>
<protein>
    <submittedName>
        <fullName evidence="3">Uncharacterized protein</fullName>
    </submittedName>
</protein>
<evidence type="ECO:0000313" key="4">
    <source>
        <dbReference type="Proteomes" id="UP000019132"/>
    </source>
</evidence>
<dbReference type="EnsemblProtists" id="PYU1_T004763">
    <property type="protein sequence ID" value="PYU1_T004763"/>
    <property type="gene ID" value="PYU1_G004752"/>
</dbReference>
<dbReference type="EMBL" id="GL376631">
    <property type="status" value="NOT_ANNOTATED_CDS"/>
    <property type="molecule type" value="Genomic_DNA"/>
</dbReference>
<feature type="coiled-coil region" evidence="1">
    <location>
        <begin position="459"/>
        <end position="486"/>
    </location>
</feature>
<evidence type="ECO:0000313" key="3">
    <source>
        <dbReference type="EnsemblProtists" id="PYU1_T004763"/>
    </source>
</evidence>
<feature type="compositionally biased region" description="Low complexity" evidence="2">
    <location>
        <begin position="13"/>
        <end position="33"/>
    </location>
</feature>
<dbReference type="STRING" id="431595.K3WIH1"/>
<dbReference type="eggNOG" id="ENOG502SG19">
    <property type="taxonomic scope" value="Eukaryota"/>
</dbReference>
<evidence type="ECO:0000256" key="1">
    <source>
        <dbReference type="SAM" id="Coils"/>
    </source>
</evidence>
<sequence length="567" mass="66446">MAQTTTQHGGARQQQQEAEDPQQQQQPEQQQAPWTPPQLQTPSRFRTPESKLARRGRAIAAEFSSQQKRRESHGNGGNGGYTFNFLPEDNLPVTPDVPGSARKRKDTIASSNTDMMMVDESPARYSPDKVKEAIMSFADFLHFLEDNQQEHPLMPTIIQRFSELGTVIESQKRHIDRWKQKELDLAICEAQQNLDLIRNLGETIQQQELQLASWQVEKQSWEEKYQLAIQEIENLKREGTKQIQQLTNQVTELRKTNADMEVAVRERQGVAESIQKDNEQLRSQIEQFESERANIVQENSRLGEQQQQQVATLQQFEQEMNELKQMCQLEKQKADLLEQEMEMWKQKVQETETNTAELEAALESERREKEQQHGNMNQLTGEAHRAQAQFDAAKQEYEDRLQKQQDLVRTLETSRRELQQQLQHASKQYGDLLKRHESESALAMRQLEENFLHEKVRFGDQVEQELHKLRHENDELRGQMESLKEVDQGKNAEFERLLASHRELEGQIHQNQHEASEKVHKLEEELENFKAEYDQLLKEFSEKDDMQEELRAQAEQHETQSRDNLLR</sequence>
<feature type="coiled-coil region" evidence="1">
    <location>
        <begin position="197"/>
        <end position="435"/>
    </location>
</feature>
<reference evidence="4" key="1">
    <citation type="journal article" date="2010" name="Genome Biol.">
        <title>Genome sequence of the necrotrophic plant pathogen Pythium ultimum reveals original pathogenicity mechanisms and effector repertoire.</title>
        <authorList>
            <person name="Levesque C.A."/>
            <person name="Brouwer H."/>
            <person name="Cano L."/>
            <person name="Hamilton J.P."/>
            <person name="Holt C."/>
            <person name="Huitema E."/>
            <person name="Raffaele S."/>
            <person name="Robideau G.P."/>
            <person name="Thines M."/>
            <person name="Win J."/>
            <person name="Zerillo M.M."/>
            <person name="Beakes G.W."/>
            <person name="Boore J.L."/>
            <person name="Busam D."/>
            <person name="Dumas B."/>
            <person name="Ferriera S."/>
            <person name="Fuerstenberg S.I."/>
            <person name="Gachon C.M."/>
            <person name="Gaulin E."/>
            <person name="Govers F."/>
            <person name="Grenville-Briggs L."/>
            <person name="Horner N."/>
            <person name="Hostetler J."/>
            <person name="Jiang R.H."/>
            <person name="Johnson J."/>
            <person name="Krajaejun T."/>
            <person name="Lin H."/>
            <person name="Meijer H.J."/>
            <person name="Moore B."/>
            <person name="Morris P."/>
            <person name="Phuntmart V."/>
            <person name="Puiu D."/>
            <person name="Shetty J."/>
            <person name="Stajich J.E."/>
            <person name="Tripathy S."/>
            <person name="Wawra S."/>
            <person name="van West P."/>
            <person name="Whitty B.R."/>
            <person name="Coutinho P.M."/>
            <person name="Henrissat B."/>
            <person name="Martin F."/>
            <person name="Thomas P.D."/>
            <person name="Tyler B.M."/>
            <person name="De Vries R.P."/>
            <person name="Kamoun S."/>
            <person name="Yandell M."/>
            <person name="Tisserat N."/>
            <person name="Buell C.R."/>
        </authorList>
    </citation>
    <scope>NUCLEOTIDE SEQUENCE</scope>
    <source>
        <strain evidence="4">DAOM:BR144</strain>
    </source>
</reference>
<feature type="region of interest" description="Disordered" evidence="2">
    <location>
        <begin position="540"/>
        <end position="567"/>
    </location>
</feature>
<dbReference type="InParanoid" id="K3WIH1"/>
<reference evidence="4" key="2">
    <citation type="submission" date="2010-04" db="EMBL/GenBank/DDBJ databases">
        <authorList>
            <person name="Buell R."/>
            <person name="Hamilton J."/>
            <person name="Hostetler J."/>
        </authorList>
    </citation>
    <scope>NUCLEOTIDE SEQUENCE [LARGE SCALE GENOMIC DNA]</scope>
    <source>
        <strain evidence="4">DAOM:BR144</strain>
    </source>
</reference>
<keyword evidence="4" id="KW-1185">Reference proteome</keyword>
<dbReference type="AlphaFoldDB" id="K3WIH1"/>
<keyword evidence="1" id="KW-0175">Coiled coil</keyword>
<feature type="region of interest" description="Disordered" evidence="2">
    <location>
        <begin position="1"/>
        <end position="104"/>
    </location>
</feature>